<gene>
    <name evidence="1" type="ORF">B5808_16885</name>
</gene>
<proteinExistence type="predicted"/>
<dbReference type="EMBL" id="CP020715">
    <property type="protein sequence ID" value="ARJ06711.1"/>
    <property type="molecule type" value="Genomic_DNA"/>
</dbReference>
<dbReference type="Gene3D" id="3.40.50.300">
    <property type="entry name" value="P-loop containing nucleotide triphosphate hydrolases"/>
    <property type="match status" value="1"/>
</dbReference>
<keyword evidence="1" id="KW-0418">Kinase</keyword>
<dbReference type="Proteomes" id="UP000192775">
    <property type="component" value="Chromosome"/>
</dbReference>
<sequence length="215" mass="23137">MSALLHPLAEKALAVRARSSGRAILGITGAPGSGKTTLVRRLLAALEPVMPGRVAWLPMDGFHLADSTLRSLGRLDAKGAIDTFDGYGYLATLRRIHAETTHTVYAPDFDRVLEQPLAGGIAIPPSTELVLTEGNYLLDGSAPWSSVRAELAEVWFCDVPDDVRRERLVARHVEFGKSPDAAAAWVESVDEANARRVQSTRDRADLVVETTVAAG</sequence>
<accession>A0A1X9LRZ4</accession>
<dbReference type="InterPro" id="IPR027417">
    <property type="entry name" value="P-loop_NTPase"/>
</dbReference>
<organism evidence="1 2">
    <name type="scientific">Cnuibacter physcomitrellae</name>
    <dbReference type="NCBI Taxonomy" id="1619308"/>
    <lineage>
        <taxon>Bacteria</taxon>
        <taxon>Bacillati</taxon>
        <taxon>Actinomycetota</taxon>
        <taxon>Actinomycetes</taxon>
        <taxon>Micrococcales</taxon>
        <taxon>Microbacteriaceae</taxon>
        <taxon>Cnuibacter</taxon>
    </lineage>
</organism>
<protein>
    <submittedName>
        <fullName evidence="1">Nucleoside/nucleotide kinase family protein</fullName>
    </submittedName>
</protein>
<dbReference type="KEGG" id="cphy:B5808_16885"/>
<reference evidence="1 2" key="1">
    <citation type="submission" date="2017-04" db="EMBL/GenBank/DDBJ databases">
        <authorList>
            <person name="Afonso C.L."/>
            <person name="Miller P.J."/>
            <person name="Scott M.A."/>
            <person name="Spackman E."/>
            <person name="Goraichik I."/>
            <person name="Dimitrov K.M."/>
            <person name="Suarez D.L."/>
            <person name="Swayne D.E."/>
        </authorList>
    </citation>
    <scope>NUCLEOTIDE SEQUENCE [LARGE SCALE GENOMIC DNA]</scope>
    <source>
        <strain evidence="2">XA(T)</strain>
    </source>
</reference>
<dbReference type="RefSeq" id="WP_085020849.1">
    <property type="nucleotide sequence ID" value="NZ_BMHD01000001.1"/>
</dbReference>
<dbReference type="AlphaFoldDB" id="A0A1X9LRZ4"/>
<dbReference type="SUPFAM" id="SSF52540">
    <property type="entry name" value="P-loop containing nucleoside triphosphate hydrolases"/>
    <property type="match status" value="1"/>
</dbReference>
<dbReference type="NCBIfam" id="NF006743">
    <property type="entry name" value="PRK09270.1-2"/>
    <property type="match status" value="1"/>
</dbReference>
<keyword evidence="2" id="KW-1185">Reference proteome</keyword>
<name>A0A1X9LRZ4_9MICO</name>
<dbReference type="STRING" id="1619308.B5808_16885"/>
<dbReference type="GO" id="GO:0016301">
    <property type="term" value="F:kinase activity"/>
    <property type="evidence" value="ECO:0007669"/>
    <property type="project" value="UniProtKB-KW"/>
</dbReference>
<keyword evidence="1" id="KW-0808">Transferase</keyword>
<evidence type="ECO:0000313" key="2">
    <source>
        <dbReference type="Proteomes" id="UP000192775"/>
    </source>
</evidence>
<evidence type="ECO:0000313" key="1">
    <source>
        <dbReference type="EMBL" id="ARJ06711.1"/>
    </source>
</evidence>
<dbReference type="PANTHER" id="PTHR10285">
    <property type="entry name" value="URIDINE KINASE"/>
    <property type="match status" value="1"/>
</dbReference>